<proteinExistence type="predicted"/>
<sequence>MSKSSALPKWSPAELARAAKERFRDLYASTFAKAISDDWWRLFSDDCWPVAIIDDDRDTEGTGEGSNDGECILESNNFELYCIYIASDALATFKFFELSEKLLAFPKYVTRRQSLKIPKIHKQ</sequence>
<comment type="caution">
    <text evidence="1">The sequence shown here is derived from an EMBL/GenBank/DDBJ whole genome shotgun (WGS) entry which is preliminary data.</text>
</comment>
<accession>A0A8J5LNB1</accession>
<dbReference type="AlphaFoldDB" id="A0A8J5LNB1"/>
<reference evidence="1 2" key="1">
    <citation type="submission" date="2020-08" db="EMBL/GenBank/DDBJ databases">
        <title>Plant Genome Project.</title>
        <authorList>
            <person name="Zhang R.-G."/>
        </authorList>
    </citation>
    <scope>NUCLEOTIDE SEQUENCE [LARGE SCALE GENOMIC DNA]</scope>
    <source>
        <tissue evidence="1">Rhizome</tissue>
    </source>
</reference>
<protein>
    <submittedName>
        <fullName evidence="1">Uncharacterized protein</fullName>
    </submittedName>
</protein>
<dbReference type="EMBL" id="JACMSC010000005">
    <property type="protein sequence ID" value="KAG6521878.1"/>
    <property type="molecule type" value="Genomic_DNA"/>
</dbReference>
<dbReference type="Proteomes" id="UP000734854">
    <property type="component" value="Unassembled WGS sequence"/>
</dbReference>
<keyword evidence="2" id="KW-1185">Reference proteome</keyword>
<gene>
    <name evidence="1" type="ORF">ZIOFF_019011</name>
</gene>
<evidence type="ECO:0000313" key="1">
    <source>
        <dbReference type="EMBL" id="KAG6521878.1"/>
    </source>
</evidence>
<name>A0A8J5LNB1_ZINOF</name>
<evidence type="ECO:0000313" key="2">
    <source>
        <dbReference type="Proteomes" id="UP000734854"/>
    </source>
</evidence>
<organism evidence="1 2">
    <name type="scientific">Zingiber officinale</name>
    <name type="common">Ginger</name>
    <name type="synonym">Amomum zingiber</name>
    <dbReference type="NCBI Taxonomy" id="94328"/>
    <lineage>
        <taxon>Eukaryota</taxon>
        <taxon>Viridiplantae</taxon>
        <taxon>Streptophyta</taxon>
        <taxon>Embryophyta</taxon>
        <taxon>Tracheophyta</taxon>
        <taxon>Spermatophyta</taxon>
        <taxon>Magnoliopsida</taxon>
        <taxon>Liliopsida</taxon>
        <taxon>Zingiberales</taxon>
        <taxon>Zingiberaceae</taxon>
        <taxon>Zingiber</taxon>
    </lineage>
</organism>